<reference evidence="5 6" key="1">
    <citation type="submission" date="2024-09" db="EMBL/GenBank/DDBJ databases">
        <authorList>
            <person name="Sun Q."/>
            <person name="Mori K."/>
        </authorList>
    </citation>
    <scope>NUCLEOTIDE SEQUENCE [LARGE SCALE GENOMIC DNA]</scope>
    <source>
        <strain evidence="5 6">CCM 7759</strain>
    </source>
</reference>
<dbReference type="EMBL" id="JBHLWN010000103">
    <property type="protein sequence ID" value="MFC0215811.1"/>
    <property type="molecule type" value="Genomic_DNA"/>
</dbReference>
<comment type="similarity">
    <text evidence="2">Belongs to the IucA/IucC family.</text>
</comment>
<comment type="pathway">
    <text evidence="1">Siderophore biosynthesis.</text>
</comment>
<name>A0ABV6DT30_9BACL</name>
<evidence type="ECO:0000259" key="4">
    <source>
        <dbReference type="Pfam" id="PF06276"/>
    </source>
</evidence>
<gene>
    <name evidence="5" type="ORF">ACFFK0_25775</name>
</gene>
<dbReference type="Pfam" id="PF06276">
    <property type="entry name" value="FhuF"/>
    <property type="match status" value="1"/>
</dbReference>
<dbReference type="PANTHER" id="PTHR34384:SF5">
    <property type="entry name" value="L-2,3-DIAMINOPROPANOATE--CITRATE LIGASE"/>
    <property type="match status" value="1"/>
</dbReference>
<dbReference type="InterPro" id="IPR022770">
    <property type="entry name" value="IucA/IucC-like_C"/>
</dbReference>
<evidence type="ECO:0000313" key="6">
    <source>
        <dbReference type="Proteomes" id="UP001589776"/>
    </source>
</evidence>
<evidence type="ECO:0000256" key="1">
    <source>
        <dbReference type="ARBA" id="ARBA00004924"/>
    </source>
</evidence>
<feature type="domain" description="Aerobactin siderophore biosynthesis IucA/IucC N-terminal" evidence="3">
    <location>
        <begin position="168"/>
        <end position="406"/>
    </location>
</feature>
<dbReference type="InterPro" id="IPR007310">
    <property type="entry name" value="Aerobactin_biosyn_IucA/IucC_N"/>
</dbReference>
<evidence type="ECO:0000256" key="2">
    <source>
        <dbReference type="ARBA" id="ARBA00007832"/>
    </source>
</evidence>
<evidence type="ECO:0000313" key="5">
    <source>
        <dbReference type="EMBL" id="MFC0215811.1"/>
    </source>
</evidence>
<dbReference type="RefSeq" id="WP_377473359.1">
    <property type="nucleotide sequence ID" value="NZ_JBHLWN010000103.1"/>
</dbReference>
<keyword evidence="6" id="KW-1185">Reference proteome</keyword>
<proteinExistence type="inferred from homology"/>
<organism evidence="5 6">
    <name type="scientific">Paenibacillus chartarius</name>
    <dbReference type="NCBI Taxonomy" id="747481"/>
    <lineage>
        <taxon>Bacteria</taxon>
        <taxon>Bacillati</taxon>
        <taxon>Bacillota</taxon>
        <taxon>Bacilli</taxon>
        <taxon>Bacillales</taxon>
        <taxon>Paenibacillaceae</taxon>
        <taxon>Paenibacillus</taxon>
    </lineage>
</organism>
<dbReference type="Gene3D" id="1.10.510.40">
    <property type="match status" value="1"/>
</dbReference>
<dbReference type="Gene3D" id="6.10.250.3370">
    <property type="match status" value="1"/>
</dbReference>
<comment type="caution">
    <text evidence="5">The sequence shown here is derived from an EMBL/GenBank/DDBJ whole genome shotgun (WGS) entry which is preliminary data.</text>
</comment>
<sequence>MLHNYEPALAAPLAGRQQAEQAALRGLLNCYLRETGVFDPRLPDGRTLPGFIRQSAGEIPFVILLPATGARIAGTLAYYSMTGQHDYGERFYAAYADENDDAYALLDAGQLIDLLLAEVSFREPAGLRSNRRAEMREQIGISIRRTAKYIASRSERADIAPADGSPLSYIRSEQSLILGHPFHPTPKSSEGFTDRELEQYAPEMGGAFPLHYMAVAREWVREEWVGERGEVPAEVRGQALKRLGARAGEYELLPLHPWQKRYVCGQAAVKELLGRGDLVDLGAIGPVVYPTSSVRTVWEPAAAMFYKLPLHVRITNFIRENTVEQVRRTMDAARVLQRALEQRQAAGDGLGGMCILRETGYRTVAIPGAGAAERERLMASFAVVYRPASELDEEERTRCFVVASLLEESGDSGEPLLFRAVRQSSGGRLPDWQEWLAAYLQRSMLPLLRFFAETGISLEAHVQNSLVSLENGLPARYYVRDLEGVSVHSGKAAALGYTPQTVPADSPVLYSGAEAWKRLKYYFVVNHLSALIHCIAKYSRTEEAYCWRTVRRLLHAERGQCLINGTKEELSGYIYDLLTAPVLPAKANFVSRFQGRGETPDFVTIPNPIVDCEVTQ</sequence>
<feature type="domain" description="Aerobactin siderophore biosynthesis IucA/IucC-like C-terminal" evidence="4">
    <location>
        <begin position="433"/>
        <end position="599"/>
    </location>
</feature>
<evidence type="ECO:0000259" key="3">
    <source>
        <dbReference type="Pfam" id="PF04183"/>
    </source>
</evidence>
<dbReference type="Proteomes" id="UP001589776">
    <property type="component" value="Unassembled WGS sequence"/>
</dbReference>
<dbReference type="Pfam" id="PF04183">
    <property type="entry name" value="IucA_IucC"/>
    <property type="match status" value="1"/>
</dbReference>
<dbReference type="InterPro" id="IPR037455">
    <property type="entry name" value="LucA/IucC-like"/>
</dbReference>
<dbReference type="PANTHER" id="PTHR34384">
    <property type="entry name" value="L-2,3-DIAMINOPROPANOATE--CITRATE LIGASE"/>
    <property type="match status" value="1"/>
</dbReference>
<accession>A0ABV6DT30</accession>
<protein>
    <submittedName>
        <fullName evidence="5">IucA/IucC family protein</fullName>
    </submittedName>
</protein>